<dbReference type="AlphaFoldDB" id="A0A158DMM5"/>
<gene>
    <name evidence="1" type="ORF">AWB76_07176</name>
</gene>
<keyword evidence="2" id="KW-1185">Reference proteome</keyword>
<name>A0A158DMM5_9BURK</name>
<organism evidence="1 2">
    <name type="scientific">Caballeronia temeraria</name>
    <dbReference type="NCBI Taxonomy" id="1777137"/>
    <lineage>
        <taxon>Bacteria</taxon>
        <taxon>Pseudomonadati</taxon>
        <taxon>Pseudomonadota</taxon>
        <taxon>Betaproteobacteria</taxon>
        <taxon>Burkholderiales</taxon>
        <taxon>Burkholderiaceae</taxon>
        <taxon>Caballeronia</taxon>
    </lineage>
</organism>
<dbReference type="Proteomes" id="UP000054624">
    <property type="component" value="Unassembled WGS sequence"/>
</dbReference>
<reference evidence="2" key="1">
    <citation type="submission" date="2016-01" db="EMBL/GenBank/DDBJ databases">
        <authorList>
            <person name="Peeters Charlotte."/>
        </authorList>
    </citation>
    <scope>NUCLEOTIDE SEQUENCE [LARGE SCALE GENOMIC DNA]</scope>
</reference>
<sequence length="58" mass="6810">MKTTYLSISTLNNSRYRFDSREWAWTFGDTILSVFAEDRKVTHFFPFAALECATVTHE</sequence>
<dbReference type="RefSeq" id="WP_157696282.1">
    <property type="nucleotide sequence ID" value="NZ_FCOI02000046.1"/>
</dbReference>
<proteinExistence type="predicted"/>
<protein>
    <submittedName>
        <fullName evidence="1">Uncharacterized protein</fullName>
    </submittedName>
</protein>
<dbReference type="EMBL" id="FCOI02000046">
    <property type="protein sequence ID" value="SAK95680.1"/>
    <property type="molecule type" value="Genomic_DNA"/>
</dbReference>
<evidence type="ECO:0000313" key="2">
    <source>
        <dbReference type="Proteomes" id="UP000054624"/>
    </source>
</evidence>
<dbReference type="STRING" id="1777137.AWB76_07176"/>
<evidence type="ECO:0000313" key="1">
    <source>
        <dbReference type="EMBL" id="SAK95680.1"/>
    </source>
</evidence>
<accession>A0A158DMM5</accession>